<evidence type="ECO:0000256" key="7">
    <source>
        <dbReference type="ARBA" id="ARBA00023136"/>
    </source>
</evidence>
<name>A0AAU7E0Y2_9VIRU</name>
<evidence type="ECO:0000256" key="8">
    <source>
        <dbReference type="ARBA" id="ARBA00043948"/>
    </source>
</evidence>
<reference evidence="11" key="2">
    <citation type="submission" date="2024-02" db="EMBL/GenBank/DDBJ databases">
        <authorList>
            <person name="Hu B."/>
        </authorList>
    </citation>
    <scope>NUCLEOTIDE SEQUENCE</scope>
    <source>
        <strain evidence="11">1A/Kenya/BAT2584/2015</strain>
    </source>
</reference>
<accession>A0AAU7E0Y2</accession>
<evidence type="ECO:0000256" key="4">
    <source>
        <dbReference type="ARBA" id="ARBA00022870"/>
    </source>
</evidence>
<keyword evidence="2" id="KW-1048">Host nucleus</keyword>
<dbReference type="HAMAP" id="MF_04024">
    <property type="entry name" value="HSV_NEC2"/>
    <property type="match status" value="1"/>
</dbReference>
<evidence type="ECO:0000256" key="5">
    <source>
        <dbReference type="ARBA" id="ARBA00022921"/>
    </source>
</evidence>
<evidence type="ECO:0000256" key="6">
    <source>
        <dbReference type="ARBA" id="ARBA00022989"/>
    </source>
</evidence>
<protein>
    <submittedName>
        <fullName evidence="11">Nuclear egress membrane protein</fullName>
    </submittedName>
</protein>
<evidence type="ECO:0000256" key="3">
    <source>
        <dbReference type="ARBA" id="ARBA00022692"/>
    </source>
</evidence>
<evidence type="ECO:0000256" key="2">
    <source>
        <dbReference type="ARBA" id="ARBA00022562"/>
    </source>
</evidence>
<organism evidence="11">
    <name type="scientific">Cardioderma bat herpesvirus</name>
    <dbReference type="NCBI Taxonomy" id="3141914"/>
    <lineage>
        <taxon>Viruses</taxon>
        <taxon>Duplodnaviria</taxon>
        <taxon>Heunggongvirae</taxon>
        <taxon>Peploviricota</taxon>
        <taxon>Herviviricetes</taxon>
        <taxon>Herpesvirales</taxon>
    </lineage>
</organism>
<evidence type="ECO:0000313" key="11">
    <source>
        <dbReference type="EMBL" id="XBH23674.1"/>
    </source>
</evidence>
<comment type="subcellular location">
    <subcellularLocation>
        <location evidence="8">Host nucleus inner membrane</location>
        <topology evidence="8">Single-pass membrane protein</topology>
    </subcellularLocation>
</comment>
<evidence type="ECO:0000256" key="9">
    <source>
        <dbReference type="SAM" id="MobiDB-lite"/>
    </source>
</evidence>
<dbReference type="Pfam" id="PF04541">
    <property type="entry name" value="Herpes_U34"/>
    <property type="match status" value="1"/>
</dbReference>
<feature type="transmembrane region" description="Helical" evidence="10">
    <location>
        <begin position="268"/>
        <end position="291"/>
    </location>
</feature>
<dbReference type="EMBL" id="PP711848">
    <property type="protein sequence ID" value="XBH23674.1"/>
    <property type="molecule type" value="Genomic_DNA"/>
</dbReference>
<keyword evidence="6 10" id="KW-1133">Transmembrane helix</keyword>
<dbReference type="InterPro" id="IPR007626">
    <property type="entry name" value="Herpesvirus_viron_egress-type"/>
</dbReference>
<feature type="compositionally biased region" description="Basic residues" evidence="9">
    <location>
        <begin position="196"/>
        <end position="206"/>
    </location>
</feature>
<feature type="region of interest" description="Disordered" evidence="9">
    <location>
        <begin position="192"/>
        <end position="258"/>
    </location>
</feature>
<evidence type="ECO:0000256" key="1">
    <source>
        <dbReference type="ARBA" id="ARBA00022553"/>
    </source>
</evidence>
<keyword evidence="5" id="KW-0426">Late protein</keyword>
<dbReference type="GO" id="GO:0044201">
    <property type="term" value="C:host cell nuclear inner membrane"/>
    <property type="evidence" value="ECO:0007669"/>
    <property type="project" value="UniProtKB-SubCell"/>
</dbReference>
<keyword evidence="3 10" id="KW-0812">Transmembrane</keyword>
<keyword evidence="4" id="KW-1043">Host membrane</keyword>
<sequence>MAVVDKFVQADLIAATQRILRLGSNEVRVTDNALICKNPNYSLCDAMLKVDVVYFIEYLLSYWEARSGHVPCFVFKNTGCAASLCCYLRAPTKALDGERLKEFNVLRVNESLIVTLKDIEQMKPSARGVLTNCVVRRSACGSSFSVEFITFGPENETEYENLLRDLYAKKTAPAVTVSDPFVGTCQASRREQTTYVRRRGRSVSRSFRRDRGRSPGGVKNGVRSRSRSYSPDSSDECGRKLSPGRRSRSPPRTASAPRRLARMIRRHHACAVLTAGLFALLGLLALLGYAARS</sequence>
<evidence type="ECO:0000256" key="10">
    <source>
        <dbReference type="SAM" id="Phobius"/>
    </source>
</evidence>
<keyword evidence="7 10" id="KW-0472">Membrane</keyword>
<reference evidence="11" key="1">
    <citation type="journal article" date="2024" name="Microbiome">
        <title>Substantial viral diversity in bats and rodents from East Africa: insights into evolution, recombination, and cocirculation.</title>
        <authorList>
            <person name="Wang D."/>
            <person name="Yang X."/>
            <person name="Ren Z."/>
            <person name="Hu B."/>
            <person name="Zhao H."/>
            <person name="Yang K."/>
            <person name="Shi P."/>
            <person name="Zhang Z."/>
            <person name="Feng Q."/>
            <person name="Nawenja C.V."/>
            <person name="Obanda V."/>
            <person name="Robert K."/>
            <person name="Nalikka B."/>
            <person name="Waruhiu C.N."/>
            <person name="Ochola G.O."/>
            <person name="Onyuok S.O."/>
            <person name="Ochieng H."/>
            <person name="Li B."/>
            <person name="Zhu Y."/>
            <person name="Si H."/>
            <person name="Yin J."/>
            <person name="Kristiansen K."/>
            <person name="Jin X."/>
            <person name="Xu X."/>
            <person name="Xiao M."/>
            <person name="Agwanda B."/>
            <person name="Ommeh S."/>
            <person name="Li J."/>
            <person name="Shi Z.L."/>
        </authorList>
    </citation>
    <scope>NUCLEOTIDE SEQUENCE</scope>
    <source>
        <strain evidence="11">1A/Kenya/BAT2584/2015</strain>
    </source>
</reference>
<keyword evidence="1" id="KW-0597">Phosphoprotein</keyword>
<proteinExistence type="inferred from homology"/>